<dbReference type="Proteomes" id="UP001501867">
    <property type="component" value="Unassembled WGS sequence"/>
</dbReference>
<evidence type="ECO:0000313" key="3">
    <source>
        <dbReference type="Proteomes" id="UP001501867"/>
    </source>
</evidence>
<evidence type="ECO:0000256" key="1">
    <source>
        <dbReference type="SAM" id="MobiDB-lite"/>
    </source>
</evidence>
<organism evidence="2 3">
    <name type="scientific">Streptomyces polychromogenes</name>
    <dbReference type="NCBI Taxonomy" id="67342"/>
    <lineage>
        <taxon>Bacteria</taxon>
        <taxon>Bacillati</taxon>
        <taxon>Actinomycetota</taxon>
        <taxon>Actinomycetes</taxon>
        <taxon>Kitasatosporales</taxon>
        <taxon>Streptomycetaceae</taxon>
        <taxon>Streptomyces</taxon>
    </lineage>
</organism>
<gene>
    <name evidence="2" type="ORF">GCM10010302_62850</name>
</gene>
<dbReference type="InterPro" id="IPR046151">
    <property type="entry name" value="DUF6153"/>
</dbReference>
<feature type="compositionally biased region" description="Basic and acidic residues" evidence="1">
    <location>
        <begin position="110"/>
        <end position="127"/>
    </location>
</feature>
<keyword evidence="3" id="KW-1185">Reference proteome</keyword>
<feature type="region of interest" description="Disordered" evidence="1">
    <location>
        <begin position="171"/>
        <end position="193"/>
    </location>
</feature>
<accession>A0ABN0VQY8</accession>
<reference evidence="2 3" key="1">
    <citation type="journal article" date="2019" name="Int. J. Syst. Evol. Microbiol.">
        <title>The Global Catalogue of Microorganisms (GCM) 10K type strain sequencing project: providing services to taxonomists for standard genome sequencing and annotation.</title>
        <authorList>
            <consortium name="The Broad Institute Genomics Platform"/>
            <consortium name="The Broad Institute Genome Sequencing Center for Infectious Disease"/>
            <person name="Wu L."/>
            <person name="Ma J."/>
        </authorList>
    </citation>
    <scope>NUCLEOTIDE SEQUENCE [LARGE SCALE GENOMIC DNA]</scope>
    <source>
        <strain evidence="2 3">JCM 4505</strain>
    </source>
</reference>
<name>A0ABN0VQY8_9ACTN</name>
<sequence>MGTRAGRTGRPCGPPAFLLLVLAVLTGLVAMHGLGPGGLPRPTGTETAPTGALHTRPEAVRAGSGPMEATEPAPVHTAPGHEPTAHTGPRTVRSDADAHTGPAAHTRAASGRDADAEHADAGAEHGGRGGGHAVHADPTCAASGTSGAPVLPPLAPAPGGVAAACAAAHTAPPGATASGRAPPSLSELQLLRI</sequence>
<protein>
    <submittedName>
        <fullName evidence="2">DUF6153 family protein</fullName>
    </submittedName>
</protein>
<evidence type="ECO:0000313" key="2">
    <source>
        <dbReference type="EMBL" id="GAA0315090.1"/>
    </source>
</evidence>
<dbReference type="Pfam" id="PF19650">
    <property type="entry name" value="DUF6153"/>
    <property type="match status" value="1"/>
</dbReference>
<dbReference type="EMBL" id="BAAABV010000024">
    <property type="protein sequence ID" value="GAA0315090.1"/>
    <property type="molecule type" value="Genomic_DNA"/>
</dbReference>
<proteinExistence type="predicted"/>
<comment type="caution">
    <text evidence="2">The sequence shown here is derived from an EMBL/GenBank/DDBJ whole genome shotgun (WGS) entry which is preliminary data.</text>
</comment>
<feature type="region of interest" description="Disordered" evidence="1">
    <location>
        <begin position="36"/>
        <end position="144"/>
    </location>
</feature>
<dbReference type="RefSeq" id="WP_344166635.1">
    <property type="nucleotide sequence ID" value="NZ_BAAABV010000024.1"/>
</dbReference>